<sequence length="146" mass="15890">THTHTHNSKAPSPIGHQFLGPRHPQRLRLLQSIKLMADKTVPLTVPSGADPLRLSLKSRKNIFKKKEVDKEGVRGVGVIPGQFDKSHLVMTLSDCAQSACTGSADVLCSPSFCLFLCLPPPLSLYLLCHLFSSSSLSSLHPSQPVR</sequence>
<feature type="region of interest" description="Disordered" evidence="1">
    <location>
        <begin position="1"/>
        <end position="21"/>
    </location>
</feature>
<evidence type="ECO:0000256" key="1">
    <source>
        <dbReference type="SAM" id="MobiDB-lite"/>
    </source>
</evidence>
<reference evidence="2" key="2">
    <citation type="submission" date="2016-06" db="EMBL/GenBank/DDBJ databases">
        <title>The genome of a short-lived fish provides insights into sex chromosome evolution and the genetic control of aging.</title>
        <authorList>
            <person name="Reichwald K."/>
            <person name="Felder M."/>
            <person name="Petzold A."/>
            <person name="Koch P."/>
            <person name="Groth M."/>
            <person name="Platzer M."/>
        </authorList>
    </citation>
    <scope>NUCLEOTIDE SEQUENCE</scope>
    <source>
        <tissue evidence="2">Brain</tissue>
    </source>
</reference>
<accession>A0A1A8JU80</accession>
<reference evidence="2" key="1">
    <citation type="submission" date="2016-05" db="EMBL/GenBank/DDBJ databases">
        <authorList>
            <person name="Lavstsen T."/>
            <person name="Jespersen J.S."/>
        </authorList>
    </citation>
    <scope>NUCLEOTIDE SEQUENCE</scope>
    <source>
        <tissue evidence="2">Brain</tissue>
    </source>
</reference>
<protein>
    <submittedName>
        <fullName evidence="2">Uncharacterized protein</fullName>
    </submittedName>
</protein>
<organism evidence="2">
    <name type="scientific">Nothobranchius kuhntae</name>
    <name type="common">Beira killifish</name>
    <dbReference type="NCBI Taxonomy" id="321403"/>
    <lineage>
        <taxon>Eukaryota</taxon>
        <taxon>Metazoa</taxon>
        <taxon>Chordata</taxon>
        <taxon>Craniata</taxon>
        <taxon>Vertebrata</taxon>
        <taxon>Euteleostomi</taxon>
        <taxon>Actinopterygii</taxon>
        <taxon>Neopterygii</taxon>
        <taxon>Teleostei</taxon>
        <taxon>Neoteleostei</taxon>
        <taxon>Acanthomorphata</taxon>
        <taxon>Ovalentaria</taxon>
        <taxon>Atherinomorphae</taxon>
        <taxon>Cyprinodontiformes</taxon>
        <taxon>Nothobranchiidae</taxon>
        <taxon>Nothobranchius</taxon>
    </lineage>
</organism>
<proteinExistence type="predicted"/>
<name>A0A1A8JU80_NOTKU</name>
<feature type="non-terminal residue" evidence="2">
    <location>
        <position position="1"/>
    </location>
</feature>
<evidence type="ECO:0000313" key="2">
    <source>
        <dbReference type="EMBL" id="SBR23705.1"/>
    </source>
</evidence>
<gene>
    <name evidence="2" type="primary">Nfu_g_1_022896</name>
</gene>
<feature type="non-terminal residue" evidence="2">
    <location>
        <position position="146"/>
    </location>
</feature>
<dbReference type="EMBL" id="HAEE01003685">
    <property type="protein sequence ID" value="SBR23705.1"/>
    <property type="molecule type" value="Transcribed_RNA"/>
</dbReference>
<dbReference type="AlphaFoldDB" id="A0A1A8JU80"/>